<dbReference type="InterPro" id="IPR036188">
    <property type="entry name" value="FAD/NAD-bd_sf"/>
</dbReference>
<dbReference type="EMBL" id="LHPG02000022">
    <property type="protein sequence ID" value="PRW20755.1"/>
    <property type="molecule type" value="Genomic_DNA"/>
</dbReference>
<protein>
    <submittedName>
        <fullName evidence="1">FAD NAD(P)-binding domain-containing</fullName>
    </submittedName>
</protein>
<organism evidence="1 2">
    <name type="scientific">Chlorella sorokiniana</name>
    <name type="common">Freshwater green alga</name>
    <dbReference type="NCBI Taxonomy" id="3076"/>
    <lineage>
        <taxon>Eukaryota</taxon>
        <taxon>Viridiplantae</taxon>
        <taxon>Chlorophyta</taxon>
        <taxon>core chlorophytes</taxon>
        <taxon>Trebouxiophyceae</taxon>
        <taxon>Chlorellales</taxon>
        <taxon>Chlorellaceae</taxon>
        <taxon>Chlorella clade</taxon>
        <taxon>Chlorella</taxon>
    </lineage>
</organism>
<dbReference type="OrthoDB" id="504322at2759"/>
<evidence type="ECO:0000313" key="1">
    <source>
        <dbReference type="EMBL" id="PRW20755.1"/>
    </source>
</evidence>
<dbReference type="Gene3D" id="3.50.50.60">
    <property type="entry name" value="FAD/NAD(P)-binding domain"/>
    <property type="match status" value="1"/>
</dbReference>
<keyword evidence="2" id="KW-1185">Reference proteome</keyword>
<dbReference type="STRING" id="3076.A0A2P6TDN4"/>
<dbReference type="Proteomes" id="UP000239899">
    <property type="component" value="Unassembled WGS sequence"/>
</dbReference>
<proteinExistence type="predicted"/>
<gene>
    <name evidence="1" type="ORF">C2E21_8832</name>
</gene>
<reference evidence="1 2" key="1">
    <citation type="journal article" date="2018" name="Plant J.">
        <title>Genome sequences of Chlorella sorokiniana UTEX 1602 and Micractinium conductrix SAG 241.80: implications to maltose excretion by a green alga.</title>
        <authorList>
            <person name="Arriola M.B."/>
            <person name="Velmurugan N."/>
            <person name="Zhang Y."/>
            <person name="Plunkett M.H."/>
            <person name="Hondzo H."/>
            <person name="Barney B.M."/>
        </authorList>
    </citation>
    <scope>NUCLEOTIDE SEQUENCE [LARGE SCALE GENOMIC DNA]</scope>
    <source>
        <strain evidence="2">UTEX 1602</strain>
    </source>
</reference>
<dbReference type="AlphaFoldDB" id="A0A2P6TDN4"/>
<dbReference type="SUPFAM" id="SSF51905">
    <property type="entry name" value="FAD/NAD(P)-binding domain"/>
    <property type="match status" value="1"/>
</dbReference>
<evidence type="ECO:0000313" key="2">
    <source>
        <dbReference type="Proteomes" id="UP000239899"/>
    </source>
</evidence>
<sequence>MTAQCSLTVRLPDRADEVVETEMTIVGGGICGILAAKMCGDRQWPYVLVERSEELGGAYEPNYRWDKKYRLNQDELTKGSGAATQQTLKRFAYDHCVDKFTRFSTEVLTVRHRPDGLFLTICKNLKTGKITHIVSQFMMISPGILTTQVSAAERGVKDVDKFKNTMCYAGKHNGVDSAVGNTDLTGKNVVIMGTGSFALEALEAAGRNNAKHITLVSRPRKRWICPFSRQYTVTAMCFAPFLPWNLKIKFVHWYLRRKYYNPVGLKHMPPTGELYEQDWSGQCNDGLFRLAAEGRLDVLVGQVDRLEAKDVVVKTSDNSEGVKVPADMFVVASGCHYNLNPPFLHELGIGFGDIHNYCFMGRNPRIGTASDFVFAFVPAGPISQLEMYFHAVEQIKLGREREVFNAMYPTPLGATGKTNHTGGRMAGLHTFFASRNWLSRTNIASELRTAAYISVMEIGQSLPMRMALRVGAYVAEWHRFFVCVRRSARELWNFPIWGKGVKDHYHPTAPLLVGSTRKNE</sequence>
<accession>A0A2P6TDN4</accession>
<comment type="caution">
    <text evidence="1">The sequence shown here is derived from an EMBL/GenBank/DDBJ whole genome shotgun (WGS) entry which is preliminary data.</text>
</comment>
<name>A0A2P6TDN4_CHLSO</name>